<accession>A0A1I2EGG5</accession>
<dbReference type="GO" id="GO:0016747">
    <property type="term" value="F:acyltransferase activity, transferring groups other than amino-acyl groups"/>
    <property type="evidence" value="ECO:0007669"/>
    <property type="project" value="InterPro"/>
</dbReference>
<keyword evidence="2" id="KW-0808">Transferase</keyword>
<dbReference type="PANTHER" id="PTHR43792:SF1">
    <property type="entry name" value="N-ACETYLTRANSFERASE DOMAIN-CONTAINING PROTEIN"/>
    <property type="match status" value="1"/>
</dbReference>
<gene>
    <name evidence="2" type="ORF">SAMN02799615_01943</name>
</gene>
<evidence type="ECO:0000259" key="1">
    <source>
        <dbReference type="Pfam" id="PF13302"/>
    </source>
</evidence>
<reference evidence="3" key="1">
    <citation type="submission" date="2016-10" db="EMBL/GenBank/DDBJ databases">
        <authorList>
            <person name="Varghese N."/>
            <person name="Submissions S."/>
        </authorList>
    </citation>
    <scope>NUCLEOTIDE SEQUENCE [LARGE SCALE GENOMIC DNA]</scope>
    <source>
        <strain evidence="3">UNC178MFTsu3.1</strain>
    </source>
</reference>
<dbReference type="InterPro" id="IPR016181">
    <property type="entry name" value="Acyl_CoA_acyltransferase"/>
</dbReference>
<dbReference type="EMBL" id="FONH01000005">
    <property type="protein sequence ID" value="SFE91829.1"/>
    <property type="molecule type" value="Genomic_DNA"/>
</dbReference>
<dbReference type="STRING" id="500610.SAMN02799615_01943"/>
<dbReference type="Proteomes" id="UP000199477">
    <property type="component" value="Unassembled WGS sequence"/>
</dbReference>
<dbReference type="InterPro" id="IPR000182">
    <property type="entry name" value="GNAT_dom"/>
</dbReference>
<protein>
    <submittedName>
        <fullName evidence="2">Protein N-acetyltransferase, RimJ/RimL family</fullName>
    </submittedName>
</protein>
<dbReference type="RefSeq" id="WP_051548687.1">
    <property type="nucleotide sequence ID" value="NZ_FONH01000005.1"/>
</dbReference>
<keyword evidence="3" id="KW-1185">Reference proteome</keyword>
<dbReference type="Gene3D" id="3.40.630.30">
    <property type="match status" value="1"/>
</dbReference>
<organism evidence="2 3">
    <name type="scientific">Dyella marensis</name>
    <dbReference type="NCBI Taxonomy" id="500610"/>
    <lineage>
        <taxon>Bacteria</taxon>
        <taxon>Pseudomonadati</taxon>
        <taxon>Pseudomonadota</taxon>
        <taxon>Gammaproteobacteria</taxon>
        <taxon>Lysobacterales</taxon>
        <taxon>Rhodanobacteraceae</taxon>
        <taxon>Dyella</taxon>
    </lineage>
</organism>
<proteinExistence type="predicted"/>
<dbReference type="Pfam" id="PF13302">
    <property type="entry name" value="Acetyltransf_3"/>
    <property type="match status" value="1"/>
</dbReference>
<feature type="domain" description="N-acetyltransferase" evidence="1">
    <location>
        <begin position="27"/>
        <end position="166"/>
    </location>
</feature>
<evidence type="ECO:0000313" key="3">
    <source>
        <dbReference type="Proteomes" id="UP000199477"/>
    </source>
</evidence>
<name>A0A1I2EGG5_9GAMM</name>
<dbReference type="PANTHER" id="PTHR43792">
    <property type="entry name" value="GNAT FAMILY, PUTATIVE (AFU_ORTHOLOGUE AFUA_3G00765)-RELATED-RELATED"/>
    <property type="match status" value="1"/>
</dbReference>
<sequence>MSDTAERQVTARSAAPAVGVEIARSRRIRLRQLSYGDIPWLSRLYAQPQARMLQLDDCPTRFFEVAALVAWVNQVYAKHRGLGIWRADVVGGEFLGTFSLMPLEATAEVEISARLTAEAWGRWYVIEGGRLLCRHAFVTLGLPRLAAHAHPDNEAAARVLERLGFRETASCTYAGKAARRFELAAAEWVAAEAAPARA</sequence>
<dbReference type="InterPro" id="IPR051531">
    <property type="entry name" value="N-acetyltransferase"/>
</dbReference>
<dbReference type="AlphaFoldDB" id="A0A1I2EGG5"/>
<evidence type="ECO:0000313" key="2">
    <source>
        <dbReference type="EMBL" id="SFE91829.1"/>
    </source>
</evidence>
<dbReference type="SUPFAM" id="SSF55729">
    <property type="entry name" value="Acyl-CoA N-acyltransferases (Nat)"/>
    <property type="match status" value="1"/>
</dbReference>